<organism evidence="2 3">
    <name type="scientific">Saponaria officinalis</name>
    <name type="common">Common soapwort</name>
    <name type="synonym">Lychnis saponaria</name>
    <dbReference type="NCBI Taxonomy" id="3572"/>
    <lineage>
        <taxon>Eukaryota</taxon>
        <taxon>Viridiplantae</taxon>
        <taxon>Streptophyta</taxon>
        <taxon>Embryophyta</taxon>
        <taxon>Tracheophyta</taxon>
        <taxon>Spermatophyta</taxon>
        <taxon>Magnoliopsida</taxon>
        <taxon>eudicotyledons</taxon>
        <taxon>Gunneridae</taxon>
        <taxon>Pentapetalae</taxon>
        <taxon>Caryophyllales</taxon>
        <taxon>Caryophyllaceae</taxon>
        <taxon>Caryophylleae</taxon>
        <taxon>Saponaria</taxon>
    </lineage>
</organism>
<dbReference type="PRINTS" id="PR01217">
    <property type="entry name" value="PRICHEXTENSN"/>
</dbReference>
<evidence type="ECO:0000313" key="3">
    <source>
        <dbReference type="Proteomes" id="UP001443914"/>
    </source>
</evidence>
<name>A0AAW1GTN2_SAPOF</name>
<reference evidence="2" key="1">
    <citation type="submission" date="2024-03" db="EMBL/GenBank/DDBJ databases">
        <title>WGS assembly of Saponaria officinalis var. Norfolk2.</title>
        <authorList>
            <person name="Jenkins J."/>
            <person name="Shu S."/>
            <person name="Grimwood J."/>
            <person name="Barry K."/>
            <person name="Goodstein D."/>
            <person name="Schmutz J."/>
            <person name="Leebens-Mack J."/>
            <person name="Osbourn A."/>
        </authorList>
    </citation>
    <scope>NUCLEOTIDE SEQUENCE [LARGE SCALE GENOMIC DNA]</scope>
    <source>
        <strain evidence="2">JIC</strain>
    </source>
</reference>
<sequence length="352" mass="39131">MRLLPFSCKTIPVVLALLVAATVSYGAPETVEVALLGECTDCVQHNIEHSHAPKGLRVTIDCKSANGEVKTRGSGNLDEDGKFRVDFPKELVKDGKLKEECYAQLHGASNTPCPTFNELESSKLSILSKTSDGKQTFSPVTNLKFSPAICTSAFLWPHSPKKSFPKIPFPHFKKPISFPPIWKKPFPPIPKIKKPCPPLVPIFKKPVPPPVPVYYKPVPPPVPVYKPPPVPVYYKPVPPPVPVYKPPPVPVYYKPVPPTVPVYKPPPVPVYYKPVPPPVPVYHKPLPPLIPKIKKPCPPIFKKKPIILPPLPKLPPFPKKPCPPIIPKLPFPKFPSHPLFKKPSWPTYPPHH</sequence>
<dbReference type="EMBL" id="JBDFQZ010000014">
    <property type="protein sequence ID" value="KAK9666835.1"/>
    <property type="molecule type" value="Genomic_DNA"/>
</dbReference>
<dbReference type="Proteomes" id="UP001443914">
    <property type="component" value="Unassembled WGS sequence"/>
</dbReference>
<evidence type="ECO:0008006" key="4">
    <source>
        <dbReference type="Google" id="ProtNLM"/>
    </source>
</evidence>
<evidence type="ECO:0000256" key="1">
    <source>
        <dbReference type="SAM" id="SignalP"/>
    </source>
</evidence>
<dbReference type="PANTHER" id="PTHR33935:SF22">
    <property type="entry name" value="OS10G0149400 PROTEIN"/>
    <property type="match status" value="1"/>
</dbReference>
<protein>
    <recommendedName>
        <fullName evidence="4">Proline-rich protein</fullName>
    </recommendedName>
</protein>
<keyword evidence="3" id="KW-1185">Reference proteome</keyword>
<accession>A0AAW1GTN2</accession>
<comment type="caution">
    <text evidence="2">The sequence shown here is derived from an EMBL/GenBank/DDBJ whole genome shotgun (WGS) entry which is preliminary data.</text>
</comment>
<proteinExistence type="predicted"/>
<keyword evidence="1" id="KW-0732">Signal</keyword>
<dbReference type="AlphaFoldDB" id="A0AAW1GTN2"/>
<feature type="chain" id="PRO_5043979615" description="Proline-rich protein" evidence="1">
    <location>
        <begin position="27"/>
        <end position="352"/>
    </location>
</feature>
<dbReference type="PANTHER" id="PTHR33935">
    <property type="entry name" value="OS10G0148100 PROTEIN"/>
    <property type="match status" value="1"/>
</dbReference>
<dbReference type="Pfam" id="PF01190">
    <property type="entry name" value="Pollen_Ole_e_1"/>
    <property type="match status" value="1"/>
</dbReference>
<feature type="signal peptide" evidence="1">
    <location>
        <begin position="1"/>
        <end position="26"/>
    </location>
</feature>
<gene>
    <name evidence="2" type="ORF">RND81_14G214800</name>
</gene>
<evidence type="ECO:0000313" key="2">
    <source>
        <dbReference type="EMBL" id="KAK9666835.1"/>
    </source>
</evidence>